<proteinExistence type="predicted"/>
<dbReference type="InterPro" id="IPR032716">
    <property type="entry name" value="ACC_epsilon"/>
</dbReference>
<sequence>MRSGAVEIKVERGLPTPEELAAVVALVQARAAAAEAGRQEEPAPGSSPWSAPARNLPRTLPRPAPGAWRMSAWPGGFA</sequence>
<dbReference type="Pfam" id="PF13822">
    <property type="entry name" value="ACC_epsilon"/>
    <property type="match status" value="1"/>
</dbReference>
<dbReference type="Proteomes" id="UP000734511">
    <property type="component" value="Unassembled WGS sequence"/>
</dbReference>
<name>A0ABX0ZLD7_9ACTN</name>
<protein>
    <submittedName>
        <fullName evidence="2">Acyl-CoA carboxylase subunit epsilon</fullName>
    </submittedName>
</protein>
<evidence type="ECO:0000256" key="1">
    <source>
        <dbReference type="SAM" id="MobiDB-lite"/>
    </source>
</evidence>
<evidence type="ECO:0000313" key="3">
    <source>
        <dbReference type="Proteomes" id="UP000734511"/>
    </source>
</evidence>
<evidence type="ECO:0000313" key="2">
    <source>
        <dbReference type="EMBL" id="NJP42674.1"/>
    </source>
</evidence>
<dbReference type="EMBL" id="JAATEJ010000002">
    <property type="protein sequence ID" value="NJP42674.1"/>
    <property type="molecule type" value="Genomic_DNA"/>
</dbReference>
<gene>
    <name evidence="2" type="ORF">HCN08_04500</name>
</gene>
<feature type="region of interest" description="Disordered" evidence="1">
    <location>
        <begin position="33"/>
        <end position="78"/>
    </location>
</feature>
<reference evidence="2 3" key="1">
    <citation type="submission" date="2020-03" db="EMBL/GenBank/DDBJ databases">
        <title>WGS of actinomycetes isolated from Thailand.</title>
        <authorList>
            <person name="Thawai C."/>
        </authorList>
    </citation>
    <scope>NUCLEOTIDE SEQUENCE [LARGE SCALE GENOMIC DNA]</scope>
    <source>
        <strain evidence="2 3">PRB2-1</strain>
    </source>
</reference>
<organism evidence="2 3">
    <name type="scientific">Actinacidiphila epipremni</name>
    <dbReference type="NCBI Taxonomy" id="2053013"/>
    <lineage>
        <taxon>Bacteria</taxon>
        <taxon>Bacillati</taxon>
        <taxon>Actinomycetota</taxon>
        <taxon>Actinomycetes</taxon>
        <taxon>Kitasatosporales</taxon>
        <taxon>Streptomycetaceae</taxon>
        <taxon>Actinacidiphila</taxon>
    </lineage>
</organism>
<comment type="caution">
    <text evidence="2">The sequence shown here is derived from an EMBL/GenBank/DDBJ whole genome shotgun (WGS) entry which is preliminary data.</text>
</comment>
<keyword evidence="3" id="KW-1185">Reference proteome</keyword>
<feature type="compositionally biased region" description="Low complexity" evidence="1">
    <location>
        <begin position="33"/>
        <end position="53"/>
    </location>
</feature>
<accession>A0ABX0ZLD7</accession>